<accession>A0AAD7C7B7</accession>
<proteinExistence type="predicted"/>
<dbReference type="Pfam" id="PF10358">
    <property type="entry name" value="NT-C2"/>
    <property type="match status" value="1"/>
</dbReference>
<dbReference type="PANTHER" id="PTHR21456:SF1">
    <property type="entry name" value="C2 NT-TYPE DOMAIN-CONTAINING PROTEIN"/>
    <property type="match status" value="1"/>
</dbReference>
<evidence type="ECO:0000313" key="4">
    <source>
        <dbReference type="Proteomes" id="UP001221142"/>
    </source>
</evidence>
<dbReference type="PANTHER" id="PTHR21456">
    <property type="entry name" value="FAMILY WITH SEQUENCE SIMILARITY 102"/>
    <property type="match status" value="1"/>
</dbReference>
<dbReference type="AlphaFoldDB" id="A0AAD7C7B7"/>
<reference evidence="3" key="1">
    <citation type="submission" date="2023-03" db="EMBL/GenBank/DDBJ databases">
        <title>Massive genome expansion in bonnet fungi (Mycena s.s.) driven by repeated elements and novel gene families across ecological guilds.</title>
        <authorList>
            <consortium name="Lawrence Berkeley National Laboratory"/>
            <person name="Harder C.B."/>
            <person name="Miyauchi S."/>
            <person name="Viragh M."/>
            <person name="Kuo A."/>
            <person name="Thoen E."/>
            <person name="Andreopoulos B."/>
            <person name="Lu D."/>
            <person name="Skrede I."/>
            <person name="Drula E."/>
            <person name="Henrissat B."/>
            <person name="Morin E."/>
            <person name="Kohler A."/>
            <person name="Barry K."/>
            <person name="LaButti K."/>
            <person name="Morin E."/>
            <person name="Salamov A."/>
            <person name="Lipzen A."/>
            <person name="Mereny Z."/>
            <person name="Hegedus B."/>
            <person name="Baldrian P."/>
            <person name="Stursova M."/>
            <person name="Weitz H."/>
            <person name="Taylor A."/>
            <person name="Grigoriev I.V."/>
            <person name="Nagy L.G."/>
            <person name="Martin F."/>
            <person name="Kauserud H."/>
        </authorList>
    </citation>
    <scope>NUCLEOTIDE SEQUENCE</scope>
    <source>
        <strain evidence="3">9284</strain>
    </source>
</reference>
<feature type="region of interest" description="Disordered" evidence="1">
    <location>
        <begin position="57"/>
        <end position="130"/>
    </location>
</feature>
<dbReference type="InterPro" id="IPR019448">
    <property type="entry name" value="NT-C2"/>
</dbReference>
<organism evidence="3 4">
    <name type="scientific">Roridomyces roridus</name>
    <dbReference type="NCBI Taxonomy" id="1738132"/>
    <lineage>
        <taxon>Eukaryota</taxon>
        <taxon>Fungi</taxon>
        <taxon>Dikarya</taxon>
        <taxon>Basidiomycota</taxon>
        <taxon>Agaricomycotina</taxon>
        <taxon>Agaricomycetes</taxon>
        <taxon>Agaricomycetidae</taxon>
        <taxon>Agaricales</taxon>
        <taxon>Marasmiineae</taxon>
        <taxon>Mycenaceae</taxon>
        <taxon>Roridomyces</taxon>
    </lineage>
</organism>
<dbReference type="PROSITE" id="PS51840">
    <property type="entry name" value="C2_NT"/>
    <property type="match status" value="1"/>
</dbReference>
<name>A0AAD7C7B7_9AGAR</name>
<dbReference type="EMBL" id="JARKIF010000005">
    <property type="protein sequence ID" value="KAJ7639295.1"/>
    <property type="molecule type" value="Genomic_DNA"/>
</dbReference>
<evidence type="ECO:0000256" key="1">
    <source>
        <dbReference type="SAM" id="MobiDB-lite"/>
    </source>
</evidence>
<protein>
    <submittedName>
        <fullName evidence="3">N-terminal C2 in EEIG1 and EHBP1 proteins-domain-containing protein</fullName>
    </submittedName>
</protein>
<evidence type="ECO:0000259" key="2">
    <source>
        <dbReference type="PROSITE" id="PS51840"/>
    </source>
</evidence>
<feature type="compositionally biased region" description="Basic and acidic residues" evidence="1">
    <location>
        <begin position="60"/>
        <end position="79"/>
    </location>
</feature>
<feature type="region of interest" description="Disordered" evidence="1">
    <location>
        <begin position="349"/>
        <end position="412"/>
    </location>
</feature>
<gene>
    <name evidence="3" type="ORF">FB45DRAFT_828141</name>
</gene>
<dbReference type="InterPro" id="IPR039931">
    <property type="entry name" value="EEIG1/2-like"/>
</dbReference>
<evidence type="ECO:0000313" key="3">
    <source>
        <dbReference type="EMBL" id="KAJ7639295.1"/>
    </source>
</evidence>
<keyword evidence="4" id="KW-1185">Reference proteome</keyword>
<dbReference type="Proteomes" id="UP001221142">
    <property type="component" value="Unassembled WGS sequence"/>
</dbReference>
<feature type="compositionally biased region" description="Basic and acidic residues" evidence="1">
    <location>
        <begin position="111"/>
        <end position="122"/>
    </location>
</feature>
<sequence length="412" mass="44980">MSSPDQDPHAPGKLRTQLGHLLPRHALFDVRITIHQLASVPLVSGEFGCRWKFKNTKSVKGKERAHQEPEPEPDHDSSGDNHSMVSGEASTDDPHTLSIPSQGKAASDSSLSKEDDSHEETTSARGQTPWVPLREHSVIWEQPLSTVVQMSIERHTHKLLPLPFKLTVLQRVIANDPDAPANPRLGTVELDLAEFADSVPNQGKRKGTVTRRYLLSDSKTNATLRLSVRVEPAPSKHTLPQFVAPPLPLGEILAGVSTLLTSHSEVYRTRPQALDLYSRPPTDPAVFDMRALPRAYGPGATASLIDALFNPAPVRDPRLLSPFTKLVTGEDETTSSAASVRSSISGSVESASSSVEQPRWANLPPSASAPAGLSLPERSPRTRWWNLKPGRERSRSRSRSRVRPATPRVAVA</sequence>
<feature type="compositionally biased region" description="Low complexity" evidence="1">
    <location>
        <begin position="403"/>
        <end position="412"/>
    </location>
</feature>
<feature type="domain" description="C2 NT-type" evidence="2">
    <location>
        <begin position="18"/>
        <end position="232"/>
    </location>
</feature>
<comment type="caution">
    <text evidence="3">The sequence shown here is derived from an EMBL/GenBank/DDBJ whole genome shotgun (WGS) entry which is preliminary data.</text>
</comment>